<dbReference type="AlphaFoldDB" id="A0A8X6PKK3"/>
<comment type="caution">
    <text evidence="1">The sequence shown here is derived from an EMBL/GenBank/DDBJ whole genome shotgun (WGS) entry which is preliminary data.</text>
</comment>
<dbReference type="Proteomes" id="UP000887013">
    <property type="component" value="Unassembled WGS sequence"/>
</dbReference>
<evidence type="ECO:0000313" key="1">
    <source>
        <dbReference type="EMBL" id="GFT76074.1"/>
    </source>
</evidence>
<evidence type="ECO:0000313" key="2">
    <source>
        <dbReference type="Proteomes" id="UP000887013"/>
    </source>
</evidence>
<gene>
    <name evidence="1" type="ORF">NPIL_38931</name>
</gene>
<proteinExistence type="predicted"/>
<sequence>MLKEETVAKRLPFAQKPSSIKGGTCRFMCQKECTDRAILSRLIRRRLRELAAFQVCAFGVEILTSQVEKNITLFFSSILSIRYFFASINDTALKVNSCICLRKRKSKQGILKTFYIKVKKKD</sequence>
<keyword evidence="2" id="KW-1185">Reference proteome</keyword>
<dbReference type="EMBL" id="BMAW01117624">
    <property type="protein sequence ID" value="GFT76074.1"/>
    <property type="molecule type" value="Genomic_DNA"/>
</dbReference>
<protein>
    <submittedName>
        <fullName evidence="1">Uncharacterized protein</fullName>
    </submittedName>
</protein>
<organism evidence="1 2">
    <name type="scientific">Nephila pilipes</name>
    <name type="common">Giant wood spider</name>
    <name type="synonym">Nephila maculata</name>
    <dbReference type="NCBI Taxonomy" id="299642"/>
    <lineage>
        <taxon>Eukaryota</taxon>
        <taxon>Metazoa</taxon>
        <taxon>Ecdysozoa</taxon>
        <taxon>Arthropoda</taxon>
        <taxon>Chelicerata</taxon>
        <taxon>Arachnida</taxon>
        <taxon>Araneae</taxon>
        <taxon>Araneomorphae</taxon>
        <taxon>Entelegynae</taxon>
        <taxon>Araneoidea</taxon>
        <taxon>Nephilidae</taxon>
        <taxon>Nephila</taxon>
    </lineage>
</organism>
<reference evidence="1" key="1">
    <citation type="submission" date="2020-08" db="EMBL/GenBank/DDBJ databases">
        <title>Multicomponent nature underlies the extraordinary mechanical properties of spider dragline silk.</title>
        <authorList>
            <person name="Kono N."/>
            <person name="Nakamura H."/>
            <person name="Mori M."/>
            <person name="Yoshida Y."/>
            <person name="Ohtoshi R."/>
            <person name="Malay A.D."/>
            <person name="Moran D.A.P."/>
            <person name="Tomita M."/>
            <person name="Numata K."/>
            <person name="Arakawa K."/>
        </authorList>
    </citation>
    <scope>NUCLEOTIDE SEQUENCE</scope>
</reference>
<name>A0A8X6PKK3_NEPPI</name>
<accession>A0A8X6PKK3</accession>